<dbReference type="GeneID" id="63820005"/>
<dbReference type="InParanoid" id="A0A165FEY6"/>
<dbReference type="RefSeq" id="XP_040766608.1">
    <property type="nucleotide sequence ID" value="XM_040902974.1"/>
</dbReference>
<sequence length="88" mass="9688">MPLLALPRPAFRQGCLLSQLSQGSCISCFHTSASVQAKGKKSAIERKRTRSIPDDDDPAAAWNSRPLGAVACQNDAYMRIDVKYDVRH</sequence>
<name>A0A165FEY6_9APHY</name>
<dbReference type="AlphaFoldDB" id="A0A165FEY6"/>
<reference evidence="2 3" key="1">
    <citation type="journal article" date="2016" name="Mol. Biol. Evol.">
        <title>Comparative Genomics of Early-Diverging Mushroom-Forming Fungi Provides Insights into the Origins of Lignocellulose Decay Capabilities.</title>
        <authorList>
            <person name="Nagy L.G."/>
            <person name="Riley R."/>
            <person name="Tritt A."/>
            <person name="Adam C."/>
            <person name="Daum C."/>
            <person name="Floudas D."/>
            <person name="Sun H."/>
            <person name="Yadav J.S."/>
            <person name="Pangilinan J."/>
            <person name="Larsson K.H."/>
            <person name="Matsuura K."/>
            <person name="Barry K."/>
            <person name="Labutti K."/>
            <person name="Kuo R."/>
            <person name="Ohm R.A."/>
            <person name="Bhattacharya S.S."/>
            <person name="Shirouzu T."/>
            <person name="Yoshinaga Y."/>
            <person name="Martin F.M."/>
            <person name="Grigoriev I.V."/>
            <person name="Hibbett D.S."/>
        </authorList>
    </citation>
    <scope>NUCLEOTIDE SEQUENCE [LARGE SCALE GENOMIC DNA]</scope>
    <source>
        <strain evidence="2 3">93-53</strain>
    </source>
</reference>
<evidence type="ECO:0000313" key="2">
    <source>
        <dbReference type="EMBL" id="KZT08868.1"/>
    </source>
</evidence>
<dbReference type="EMBL" id="KV427613">
    <property type="protein sequence ID" value="KZT08868.1"/>
    <property type="molecule type" value="Genomic_DNA"/>
</dbReference>
<protein>
    <submittedName>
        <fullName evidence="2">Uncharacterized protein</fullName>
    </submittedName>
</protein>
<proteinExistence type="predicted"/>
<accession>A0A165FEY6</accession>
<evidence type="ECO:0000313" key="3">
    <source>
        <dbReference type="Proteomes" id="UP000076871"/>
    </source>
</evidence>
<organism evidence="2 3">
    <name type="scientific">Laetiporus sulphureus 93-53</name>
    <dbReference type="NCBI Taxonomy" id="1314785"/>
    <lineage>
        <taxon>Eukaryota</taxon>
        <taxon>Fungi</taxon>
        <taxon>Dikarya</taxon>
        <taxon>Basidiomycota</taxon>
        <taxon>Agaricomycotina</taxon>
        <taxon>Agaricomycetes</taxon>
        <taxon>Polyporales</taxon>
        <taxon>Laetiporus</taxon>
    </lineage>
</organism>
<dbReference type="Proteomes" id="UP000076871">
    <property type="component" value="Unassembled WGS sequence"/>
</dbReference>
<keyword evidence="3" id="KW-1185">Reference proteome</keyword>
<feature type="region of interest" description="Disordered" evidence="1">
    <location>
        <begin position="40"/>
        <end position="60"/>
    </location>
</feature>
<evidence type="ECO:0000256" key="1">
    <source>
        <dbReference type="SAM" id="MobiDB-lite"/>
    </source>
</evidence>
<gene>
    <name evidence="2" type="ORF">LAESUDRAFT_564823</name>
</gene>